<accession>A0A1G5K8H9</accession>
<dbReference type="RefSeq" id="WP_170826887.1">
    <property type="nucleotide sequence ID" value="NZ_FMVF01000023.1"/>
</dbReference>
<name>A0A1G5K8H9_9FLAO</name>
<organism evidence="4 5">
    <name type="scientific">Flavobacterium caeni</name>
    <dbReference type="NCBI Taxonomy" id="490189"/>
    <lineage>
        <taxon>Bacteria</taxon>
        <taxon>Pseudomonadati</taxon>
        <taxon>Bacteroidota</taxon>
        <taxon>Flavobacteriia</taxon>
        <taxon>Flavobacteriales</taxon>
        <taxon>Flavobacteriaceae</taxon>
        <taxon>Flavobacterium</taxon>
    </lineage>
</organism>
<reference evidence="4 5" key="1">
    <citation type="submission" date="2016-10" db="EMBL/GenBank/DDBJ databases">
        <authorList>
            <person name="de Groot N.N."/>
        </authorList>
    </citation>
    <scope>NUCLEOTIDE SEQUENCE [LARGE SCALE GENOMIC DNA]</scope>
    <source>
        <strain evidence="4 5">CGMCC 1.7031</strain>
    </source>
</reference>
<dbReference type="NCBIfam" id="TIGR04183">
    <property type="entry name" value="Por_Secre_tail"/>
    <property type="match status" value="1"/>
</dbReference>
<evidence type="ECO:0000256" key="2">
    <source>
        <dbReference type="SAM" id="SignalP"/>
    </source>
</evidence>
<feature type="signal peptide" evidence="2">
    <location>
        <begin position="1"/>
        <end position="17"/>
    </location>
</feature>
<sequence length="125" mass="14025">MRKIAVILFLFSVAAHAQKASRFANRDIAATDTQAPIGLDLMGGDKDGVTVYPNHANDHILISVEGKRTDKKSIVIYNQSGQKVFTTGNSRENTYMVDVSGLRKELYFIEVMSGPKVYRKKWMRS</sequence>
<dbReference type="EMBL" id="FMVF01000023">
    <property type="protein sequence ID" value="SCY96936.1"/>
    <property type="molecule type" value="Genomic_DNA"/>
</dbReference>
<feature type="chain" id="PRO_5011666120" evidence="2">
    <location>
        <begin position="18"/>
        <end position="125"/>
    </location>
</feature>
<dbReference type="Pfam" id="PF18962">
    <property type="entry name" value="Por_Secre_tail"/>
    <property type="match status" value="1"/>
</dbReference>
<dbReference type="STRING" id="490189.SAMN02927903_03165"/>
<dbReference type="Proteomes" id="UP000199354">
    <property type="component" value="Unassembled WGS sequence"/>
</dbReference>
<evidence type="ECO:0000256" key="1">
    <source>
        <dbReference type="ARBA" id="ARBA00022729"/>
    </source>
</evidence>
<evidence type="ECO:0000259" key="3">
    <source>
        <dbReference type="Pfam" id="PF18962"/>
    </source>
</evidence>
<dbReference type="InterPro" id="IPR026444">
    <property type="entry name" value="Secre_tail"/>
</dbReference>
<gene>
    <name evidence="4" type="ORF">SAMN02927903_03165</name>
</gene>
<keyword evidence="1 2" id="KW-0732">Signal</keyword>
<feature type="domain" description="Secretion system C-terminal sorting" evidence="3">
    <location>
        <begin position="51"/>
        <end position="121"/>
    </location>
</feature>
<keyword evidence="5" id="KW-1185">Reference proteome</keyword>
<evidence type="ECO:0000313" key="5">
    <source>
        <dbReference type="Proteomes" id="UP000199354"/>
    </source>
</evidence>
<evidence type="ECO:0000313" key="4">
    <source>
        <dbReference type="EMBL" id="SCY96936.1"/>
    </source>
</evidence>
<protein>
    <submittedName>
        <fullName evidence="4">Por secretion system C-terminal sorting domain-containing protein</fullName>
    </submittedName>
</protein>
<dbReference type="AlphaFoldDB" id="A0A1G5K8H9"/>
<proteinExistence type="predicted"/>